<organism evidence="2 3">
    <name type="scientific">Armatimonas rosea</name>
    <dbReference type="NCBI Taxonomy" id="685828"/>
    <lineage>
        <taxon>Bacteria</taxon>
        <taxon>Bacillati</taxon>
        <taxon>Armatimonadota</taxon>
        <taxon>Armatimonadia</taxon>
        <taxon>Armatimonadales</taxon>
        <taxon>Armatimonadaceae</taxon>
        <taxon>Armatimonas</taxon>
    </lineage>
</organism>
<proteinExistence type="inferred from homology"/>
<evidence type="ECO:0000313" key="2">
    <source>
        <dbReference type="EMBL" id="MBB6054075.1"/>
    </source>
</evidence>
<dbReference type="Proteomes" id="UP000520814">
    <property type="component" value="Unassembled WGS sequence"/>
</dbReference>
<protein>
    <submittedName>
        <fullName evidence="2">Cobalt-zinc-cadmium efflux system outer membrane protein</fullName>
    </submittedName>
</protein>
<accession>A0A7W9WAA0</accession>
<keyword evidence="3" id="KW-1185">Reference proteome</keyword>
<dbReference type="Gene3D" id="1.20.1600.10">
    <property type="entry name" value="Outer membrane efflux proteins (OEP)"/>
    <property type="match status" value="1"/>
</dbReference>
<sequence>MALKSHPKMQSARQEIAAAKEGVTAARALSAPTFYVAPWLGSANGTTEELFFSQPLEVNGARGARTAVAVSRLAVSAAGADLETLSLAHAVRVAYDALAYAQAQEVLAQEALQLTQELDRVTTRQVDLGARPGIEATQTRIEVSRAQQQVIQASGKRKSAQAALAVLLGKSPEEALPPLSPLPLTVVPLAEKGGPRPELALEAANLQRLVSEEKLARTELKPDVSLMLRSQNLFHPSGPADRGAAVQVNFPLDWGAKRARVRQVAAATEAQQARQSALTLQFAQERAQAKAQLESAEAVLQSYQADLIQRSERLLQASKTGFQAGQTSITAVLEAQRTYRAVLAERLAAAFAYAQARTEWERIHPTADSLKTP</sequence>
<dbReference type="AlphaFoldDB" id="A0A7W9WAA0"/>
<comment type="caution">
    <text evidence="2">The sequence shown here is derived from an EMBL/GenBank/DDBJ whole genome shotgun (WGS) entry which is preliminary data.</text>
</comment>
<gene>
    <name evidence="2" type="ORF">HNQ39_005922</name>
</gene>
<dbReference type="InterPro" id="IPR010131">
    <property type="entry name" value="MdtP/NodT-like"/>
</dbReference>
<dbReference type="InterPro" id="IPR003423">
    <property type="entry name" value="OMP_efflux"/>
</dbReference>
<dbReference type="SUPFAM" id="SSF56954">
    <property type="entry name" value="Outer membrane efflux proteins (OEP)"/>
    <property type="match status" value="1"/>
</dbReference>
<comment type="similarity">
    <text evidence="1">Belongs to the outer membrane factor (OMF) (TC 1.B.17) family.</text>
</comment>
<reference evidence="2 3" key="1">
    <citation type="submission" date="2020-08" db="EMBL/GenBank/DDBJ databases">
        <title>Genomic Encyclopedia of Type Strains, Phase IV (KMG-IV): sequencing the most valuable type-strain genomes for metagenomic binning, comparative biology and taxonomic classification.</title>
        <authorList>
            <person name="Goeker M."/>
        </authorList>
    </citation>
    <scope>NUCLEOTIDE SEQUENCE [LARGE SCALE GENOMIC DNA]</scope>
    <source>
        <strain evidence="2 3">DSM 23562</strain>
    </source>
</reference>
<dbReference type="PANTHER" id="PTHR30203">
    <property type="entry name" value="OUTER MEMBRANE CATION EFFLUX PROTEIN"/>
    <property type="match status" value="1"/>
</dbReference>
<dbReference type="PANTHER" id="PTHR30203:SF24">
    <property type="entry name" value="BLR4935 PROTEIN"/>
    <property type="match status" value="1"/>
</dbReference>
<evidence type="ECO:0000313" key="3">
    <source>
        <dbReference type="Proteomes" id="UP000520814"/>
    </source>
</evidence>
<dbReference type="GO" id="GO:0015562">
    <property type="term" value="F:efflux transmembrane transporter activity"/>
    <property type="evidence" value="ECO:0007669"/>
    <property type="project" value="InterPro"/>
</dbReference>
<name>A0A7W9WAA0_ARMRO</name>
<dbReference type="Pfam" id="PF02321">
    <property type="entry name" value="OEP"/>
    <property type="match status" value="2"/>
</dbReference>
<dbReference type="EMBL" id="JACHGW010000013">
    <property type="protein sequence ID" value="MBB6054075.1"/>
    <property type="molecule type" value="Genomic_DNA"/>
</dbReference>
<evidence type="ECO:0000256" key="1">
    <source>
        <dbReference type="ARBA" id="ARBA00007613"/>
    </source>
</evidence>